<feature type="region of interest" description="Disordered" evidence="1">
    <location>
        <begin position="1"/>
        <end position="25"/>
    </location>
</feature>
<proteinExistence type="predicted"/>
<dbReference type="EMBL" id="MFBE01000003">
    <property type="protein sequence ID" value="OGD92134.1"/>
    <property type="molecule type" value="Genomic_DNA"/>
</dbReference>
<evidence type="ECO:0000256" key="1">
    <source>
        <dbReference type="SAM" id="MobiDB-lite"/>
    </source>
</evidence>
<protein>
    <submittedName>
        <fullName evidence="2">Uncharacterized protein</fullName>
    </submittedName>
</protein>
<accession>A0A1F5GJX6</accession>
<comment type="caution">
    <text evidence="2">The sequence shown here is derived from an EMBL/GenBank/DDBJ whole genome shotgun (WGS) entry which is preliminary data.</text>
</comment>
<dbReference type="Proteomes" id="UP000178492">
    <property type="component" value="Unassembled WGS sequence"/>
</dbReference>
<sequence>MKETTGGYQPPEEKHGQNSEQIPVLPHDDRGRILWSIFKDDPEALKLVIENEARAFLSAGNRLTYRNLQQTAYGLKMAIHKYYPGGIPALKENLGIRTRRPYGSGKDPEIIEREAIEFFQREGGLSGPLLKSRERADLLRAIKNYPGGIRRLQTLVKIEQTSKPAGFWNPEKVEEEARAFFQNEGTLTRRMLRRKNRQDLDAAIERYGGMISLKKRLGIGTRREKPQNYWQDAETIRHEVQRFTEGGGILTQRNLSRAGLSSLDWAIRNYYPGGIQQLRLDLGLEASKYPPNYWTIERIEEEAKKVFEQEGGLTAQLLKEHNKRLYRVIAEKYPGGLAAINEKLGANEVDSVEELLNQYEGALQKRPMSFREFLQEKK</sequence>
<evidence type="ECO:0000313" key="2">
    <source>
        <dbReference type="EMBL" id="OGD92134.1"/>
    </source>
</evidence>
<organism evidence="2 3">
    <name type="scientific">Candidatus Curtissbacteria bacterium RIFCSPHIGHO2_02_FULL_40_17</name>
    <dbReference type="NCBI Taxonomy" id="1797715"/>
    <lineage>
        <taxon>Bacteria</taxon>
        <taxon>Candidatus Curtissiibacteriota</taxon>
    </lineage>
</organism>
<dbReference type="STRING" id="1797715.A3D81_01965"/>
<gene>
    <name evidence="2" type="ORF">A3D81_01965</name>
</gene>
<evidence type="ECO:0000313" key="3">
    <source>
        <dbReference type="Proteomes" id="UP000178492"/>
    </source>
</evidence>
<name>A0A1F5GJX6_9BACT</name>
<reference evidence="2 3" key="1">
    <citation type="journal article" date="2016" name="Nat. Commun.">
        <title>Thousands of microbial genomes shed light on interconnected biogeochemical processes in an aquifer system.</title>
        <authorList>
            <person name="Anantharaman K."/>
            <person name="Brown C.T."/>
            <person name="Hug L.A."/>
            <person name="Sharon I."/>
            <person name="Castelle C.J."/>
            <person name="Probst A.J."/>
            <person name="Thomas B.C."/>
            <person name="Singh A."/>
            <person name="Wilkins M.J."/>
            <person name="Karaoz U."/>
            <person name="Brodie E.L."/>
            <person name="Williams K.H."/>
            <person name="Hubbard S.S."/>
            <person name="Banfield J.F."/>
        </authorList>
    </citation>
    <scope>NUCLEOTIDE SEQUENCE [LARGE SCALE GENOMIC DNA]</scope>
</reference>
<dbReference type="AlphaFoldDB" id="A0A1F5GJX6"/>